<dbReference type="EMBL" id="VXCE01000042">
    <property type="protein sequence ID" value="KAA8473244.1"/>
    <property type="molecule type" value="Genomic_DNA"/>
</dbReference>
<organism evidence="1 2">
    <name type="scientific">Bacillus paranthracis</name>
    <dbReference type="NCBI Taxonomy" id="2026186"/>
    <lineage>
        <taxon>Bacteria</taxon>
        <taxon>Bacillati</taxon>
        <taxon>Bacillota</taxon>
        <taxon>Bacilli</taxon>
        <taxon>Bacillales</taxon>
        <taxon>Bacillaceae</taxon>
        <taxon>Bacillus</taxon>
        <taxon>Bacillus cereus group</taxon>
    </lineage>
</organism>
<dbReference type="RefSeq" id="WP_153623527.1">
    <property type="nucleotide sequence ID" value="NZ_CP064082.1"/>
</dbReference>
<reference evidence="1 2" key="1">
    <citation type="submission" date="2019-09" db="EMBL/GenBank/DDBJ databases">
        <authorList>
            <person name="Geng P."/>
            <person name="Wan X."/>
            <person name="Zhou G."/>
            <person name="Yuan Z."/>
            <person name="Hu X."/>
        </authorList>
    </citation>
    <scope>NUCLEOTIDE SEQUENCE [LARGE SCALE GENOMIC DNA]</scope>
    <source>
        <strain evidence="1 2">EFR-4</strain>
    </source>
</reference>
<gene>
    <name evidence="1" type="ORF">FYW06_27750</name>
</gene>
<dbReference type="Proteomes" id="UP000325411">
    <property type="component" value="Unassembled WGS sequence"/>
</dbReference>
<comment type="caution">
    <text evidence="1">The sequence shown here is derived from an EMBL/GenBank/DDBJ whole genome shotgun (WGS) entry which is preliminary data.</text>
</comment>
<dbReference type="AlphaFoldDB" id="A0A5M9GK87"/>
<protein>
    <submittedName>
        <fullName evidence="1">Uncharacterized protein</fullName>
    </submittedName>
</protein>
<sequence>MGFVIHTFKNHEVVVLDEGNYKLEMFNYEKGNYIFPTLIVEIEMFISDILQKNEFELVPNFFEIDLDDLTEVEIKEITERLIEPKRCLEFIKKHDILEKIKEHKPELLSTLEHLIKRWENGFFVIETY</sequence>
<evidence type="ECO:0000313" key="1">
    <source>
        <dbReference type="EMBL" id="KAA8473244.1"/>
    </source>
</evidence>
<proteinExistence type="predicted"/>
<name>A0A5M9GK87_9BACI</name>
<accession>A0A5M9GK87</accession>
<evidence type="ECO:0000313" key="2">
    <source>
        <dbReference type="Proteomes" id="UP000325411"/>
    </source>
</evidence>